<accession>A0A9K3I5D5</accession>
<reference evidence="2" key="2">
    <citation type="submission" date="2020-06" db="EMBL/GenBank/DDBJ databases">
        <title>Helianthus annuus Genome sequencing and assembly Release 2.</title>
        <authorList>
            <person name="Gouzy J."/>
            <person name="Langlade N."/>
            <person name="Munos S."/>
        </authorList>
    </citation>
    <scope>NUCLEOTIDE SEQUENCE</scope>
    <source>
        <tissue evidence="2">Leaves</tissue>
    </source>
</reference>
<proteinExistence type="predicted"/>
<protein>
    <submittedName>
        <fullName evidence="2">Uncharacterized protein</fullName>
    </submittedName>
</protein>
<evidence type="ECO:0000313" key="2">
    <source>
        <dbReference type="EMBL" id="KAF5790586.1"/>
    </source>
</evidence>
<organism evidence="2 3">
    <name type="scientific">Helianthus annuus</name>
    <name type="common">Common sunflower</name>
    <dbReference type="NCBI Taxonomy" id="4232"/>
    <lineage>
        <taxon>Eukaryota</taxon>
        <taxon>Viridiplantae</taxon>
        <taxon>Streptophyta</taxon>
        <taxon>Embryophyta</taxon>
        <taxon>Tracheophyta</taxon>
        <taxon>Spermatophyta</taxon>
        <taxon>Magnoliopsida</taxon>
        <taxon>eudicotyledons</taxon>
        <taxon>Gunneridae</taxon>
        <taxon>Pentapetalae</taxon>
        <taxon>asterids</taxon>
        <taxon>campanulids</taxon>
        <taxon>Asterales</taxon>
        <taxon>Asteraceae</taxon>
        <taxon>Asteroideae</taxon>
        <taxon>Heliantheae alliance</taxon>
        <taxon>Heliantheae</taxon>
        <taxon>Helianthus</taxon>
    </lineage>
</organism>
<dbReference type="Gramene" id="mRNA:HanXRQr2_Chr09g0384961">
    <property type="protein sequence ID" value="mRNA:HanXRQr2_Chr09g0384961"/>
    <property type="gene ID" value="HanXRQr2_Chr09g0384961"/>
</dbReference>
<dbReference type="EMBL" id="MNCJ02000324">
    <property type="protein sequence ID" value="KAF5790586.1"/>
    <property type="molecule type" value="Genomic_DNA"/>
</dbReference>
<feature type="region of interest" description="Disordered" evidence="1">
    <location>
        <begin position="80"/>
        <end position="99"/>
    </location>
</feature>
<keyword evidence="3" id="KW-1185">Reference proteome</keyword>
<dbReference type="AlphaFoldDB" id="A0A9K3I5D5"/>
<evidence type="ECO:0000256" key="1">
    <source>
        <dbReference type="SAM" id="MobiDB-lite"/>
    </source>
</evidence>
<comment type="caution">
    <text evidence="2">The sequence shown here is derived from an EMBL/GenBank/DDBJ whole genome shotgun (WGS) entry which is preliminary data.</text>
</comment>
<name>A0A9K3I5D5_HELAN</name>
<reference evidence="2" key="1">
    <citation type="journal article" date="2017" name="Nature">
        <title>The sunflower genome provides insights into oil metabolism, flowering and Asterid evolution.</title>
        <authorList>
            <person name="Badouin H."/>
            <person name="Gouzy J."/>
            <person name="Grassa C.J."/>
            <person name="Murat F."/>
            <person name="Staton S.E."/>
            <person name="Cottret L."/>
            <person name="Lelandais-Briere C."/>
            <person name="Owens G.L."/>
            <person name="Carrere S."/>
            <person name="Mayjonade B."/>
            <person name="Legrand L."/>
            <person name="Gill N."/>
            <person name="Kane N.C."/>
            <person name="Bowers J.E."/>
            <person name="Hubner S."/>
            <person name="Bellec A."/>
            <person name="Berard A."/>
            <person name="Berges H."/>
            <person name="Blanchet N."/>
            <person name="Boniface M.C."/>
            <person name="Brunel D."/>
            <person name="Catrice O."/>
            <person name="Chaidir N."/>
            <person name="Claudel C."/>
            <person name="Donnadieu C."/>
            <person name="Faraut T."/>
            <person name="Fievet G."/>
            <person name="Helmstetter N."/>
            <person name="King M."/>
            <person name="Knapp S.J."/>
            <person name="Lai Z."/>
            <person name="Le Paslier M.C."/>
            <person name="Lippi Y."/>
            <person name="Lorenzon L."/>
            <person name="Mandel J.R."/>
            <person name="Marage G."/>
            <person name="Marchand G."/>
            <person name="Marquand E."/>
            <person name="Bret-Mestries E."/>
            <person name="Morien E."/>
            <person name="Nambeesan S."/>
            <person name="Nguyen T."/>
            <person name="Pegot-Espagnet P."/>
            <person name="Pouilly N."/>
            <person name="Raftis F."/>
            <person name="Sallet E."/>
            <person name="Schiex T."/>
            <person name="Thomas J."/>
            <person name="Vandecasteele C."/>
            <person name="Vares D."/>
            <person name="Vear F."/>
            <person name="Vautrin S."/>
            <person name="Crespi M."/>
            <person name="Mangin B."/>
            <person name="Burke J.M."/>
            <person name="Salse J."/>
            <person name="Munos S."/>
            <person name="Vincourt P."/>
            <person name="Rieseberg L.H."/>
            <person name="Langlade N.B."/>
        </authorList>
    </citation>
    <scope>NUCLEOTIDE SEQUENCE</scope>
    <source>
        <tissue evidence="2">Leaves</tissue>
    </source>
</reference>
<gene>
    <name evidence="2" type="ORF">HanXRQr2_Chr09g0384961</name>
</gene>
<evidence type="ECO:0000313" key="3">
    <source>
        <dbReference type="Proteomes" id="UP000215914"/>
    </source>
</evidence>
<sequence>MLKSLSVNHSKHIGYIMDSEHNNIINKHEEEQHVGDYDYNYHHQIVGTNPMHSTSSYAGFIQQYSSLPPPSMMIAPQSQNQQIITPPDIRQQGNYSRLE</sequence>
<dbReference type="Proteomes" id="UP000215914">
    <property type="component" value="Unassembled WGS sequence"/>
</dbReference>